<dbReference type="Proteomes" id="UP001321473">
    <property type="component" value="Unassembled WGS sequence"/>
</dbReference>
<comment type="caution">
    <text evidence="1">The sequence shown here is derived from an EMBL/GenBank/DDBJ whole genome shotgun (WGS) entry which is preliminary data.</text>
</comment>
<protein>
    <submittedName>
        <fullName evidence="1">Uncharacterized protein</fullName>
    </submittedName>
</protein>
<organism evidence="1 2">
    <name type="scientific">Amblyomma americanum</name>
    <name type="common">Lone star tick</name>
    <dbReference type="NCBI Taxonomy" id="6943"/>
    <lineage>
        <taxon>Eukaryota</taxon>
        <taxon>Metazoa</taxon>
        <taxon>Ecdysozoa</taxon>
        <taxon>Arthropoda</taxon>
        <taxon>Chelicerata</taxon>
        <taxon>Arachnida</taxon>
        <taxon>Acari</taxon>
        <taxon>Parasitiformes</taxon>
        <taxon>Ixodida</taxon>
        <taxon>Ixodoidea</taxon>
        <taxon>Ixodidae</taxon>
        <taxon>Amblyomminae</taxon>
        <taxon>Amblyomma</taxon>
    </lineage>
</organism>
<evidence type="ECO:0000313" key="2">
    <source>
        <dbReference type="Proteomes" id="UP001321473"/>
    </source>
</evidence>
<sequence length="128" mass="14191">MTNSEIIVVIESSDAGSGQVEEAWNDIQRCQAVERKQLELEVDKLRLEVELKKTSGGRAVEEVARKDLYDLSKLLQPFTVGPDIGLYLVNFEGACENAQFGRSSCPRRLLGLLPCEAADVIARLWLGL</sequence>
<name>A0AAQ4E9F2_AMBAM</name>
<accession>A0AAQ4E9F2</accession>
<evidence type="ECO:0000313" key="1">
    <source>
        <dbReference type="EMBL" id="KAK8771280.1"/>
    </source>
</evidence>
<reference evidence="1 2" key="1">
    <citation type="journal article" date="2023" name="Arcadia Sci">
        <title>De novo assembly of a long-read Amblyomma americanum tick genome.</title>
        <authorList>
            <person name="Chou S."/>
            <person name="Poskanzer K.E."/>
            <person name="Rollins M."/>
            <person name="Thuy-Boun P.S."/>
        </authorList>
    </citation>
    <scope>NUCLEOTIDE SEQUENCE [LARGE SCALE GENOMIC DNA]</scope>
    <source>
        <strain evidence="1">F_SG_1</strain>
        <tissue evidence="1">Salivary glands</tissue>
    </source>
</reference>
<proteinExistence type="predicted"/>
<gene>
    <name evidence="1" type="ORF">V5799_025475</name>
</gene>
<dbReference type="EMBL" id="JARKHS020019946">
    <property type="protein sequence ID" value="KAK8771280.1"/>
    <property type="molecule type" value="Genomic_DNA"/>
</dbReference>
<keyword evidence="2" id="KW-1185">Reference proteome</keyword>
<dbReference type="AlphaFoldDB" id="A0AAQ4E9F2"/>